<evidence type="ECO:0000313" key="3">
    <source>
        <dbReference type="Proteomes" id="UP000253437"/>
    </source>
</evidence>
<sequence length="37" mass="4613">MQYDEPIKKSFHLPKQTKRNNAEQKRKQAKTRRRNEE</sequence>
<dbReference type="EMBL" id="QOUW02000030">
    <property type="protein sequence ID" value="RIW13477.1"/>
    <property type="molecule type" value="Genomic_DNA"/>
</dbReference>
<dbReference type="Proteomes" id="UP000253437">
    <property type="component" value="Unassembled WGS sequence"/>
</dbReference>
<dbReference type="AlphaFoldDB" id="A0A8B3DJE0"/>
<name>A0A8B3DJE0_VIBHA</name>
<evidence type="ECO:0000313" key="2">
    <source>
        <dbReference type="EMBL" id="RIW13477.1"/>
    </source>
</evidence>
<feature type="compositionally biased region" description="Basic residues" evidence="1">
    <location>
        <begin position="9"/>
        <end position="18"/>
    </location>
</feature>
<comment type="caution">
    <text evidence="2">The sequence shown here is derived from an EMBL/GenBank/DDBJ whole genome shotgun (WGS) entry which is preliminary data.</text>
</comment>
<organism evidence="2 3">
    <name type="scientific">Vibrio harveyi</name>
    <name type="common">Beneckea harveyi</name>
    <dbReference type="NCBI Taxonomy" id="669"/>
    <lineage>
        <taxon>Bacteria</taxon>
        <taxon>Pseudomonadati</taxon>
        <taxon>Pseudomonadota</taxon>
        <taxon>Gammaproteobacteria</taxon>
        <taxon>Vibrionales</taxon>
        <taxon>Vibrionaceae</taxon>
        <taxon>Vibrio</taxon>
    </lineage>
</organism>
<feature type="compositionally biased region" description="Basic residues" evidence="1">
    <location>
        <begin position="27"/>
        <end position="37"/>
    </location>
</feature>
<gene>
    <name evidence="2" type="ORF">DS957_010960</name>
</gene>
<feature type="region of interest" description="Disordered" evidence="1">
    <location>
        <begin position="1"/>
        <end position="37"/>
    </location>
</feature>
<evidence type="ECO:0000256" key="1">
    <source>
        <dbReference type="SAM" id="MobiDB-lite"/>
    </source>
</evidence>
<protein>
    <submittedName>
        <fullName evidence="2">Adenosine deaminase</fullName>
    </submittedName>
</protein>
<proteinExistence type="predicted"/>
<reference evidence="2 3" key="1">
    <citation type="submission" date="2018-08" db="EMBL/GenBank/DDBJ databases">
        <title>Vibrio harveyi strains pathogenic to white snook Centropomus viridis Lockington (1877) and potential probiotic bacteria.</title>
        <authorList>
            <person name="Soto-Rodriguez S."/>
            <person name="Gomez-Gil B."/>
            <person name="Lozano-Olvera R."/>
        </authorList>
    </citation>
    <scope>NUCLEOTIDE SEQUENCE [LARGE SCALE GENOMIC DNA]</scope>
    <source>
        <strain evidence="2 3">CAIM 1508</strain>
    </source>
</reference>
<accession>A0A8B3DJE0</accession>